<comment type="cofactor">
    <cofactor evidence="7">
        <name>Zn(2+)</name>
        <dbReference type="ChEBI" id="CHEBI:29105"/>
    </cofactor>
    <text evidence="7">Binds 1 zinc ion.</text>
</comment>
<dbReference type="Gene3D" id="3.40.390.10">
    <property type="entry name" value="Collagenase (Catalytic Domain)"/>
    <property type="match status" value="1"/>
</dbReference>
<dbReference type="OrthoDB" id="534666at2759"/>
<evidence type="ECO:0000256" key="3">
    <source>
        <dbReference type="ARBA" id="ARBA00022723"/>
    </source>
</evidence>
<keyword evidence="4 7" id="KW-0378">Hydrolase</keyword>
<dbReference type="Proteomes" id="UP000649617">
    <property type="component" value="Unassembled WGS sequence"/>
</dbReference>
<dbReference type="GO" id="GO:0006508">
    <property type="term" value="P:proteolysis"/>
    <property type="evidence" value="ECO:0007669"/>
    <property type="project" value="UniProtKB-KW"/>
</dbReference>
<sequence>MVNASATVIMQDQLVNMTNSRSFTTATFNSRCLPATTSTFGFMCHHAFREGMSRYDLSNFDDWVNHRLRTVLKFKVEALGGFGDSTAGPAAYDNSESLDLGGRPSTIGDGMVEAPPLASIAPNKGPTALPRRRLTQQVNASMARRLSDGACPQAPKLTNPSCFVPHFLHCQDVCMKCLQCAQSEDKQPCSESCQDCSQPACSQSLAACASDISCSGPEAQECEVGCGSCMSCLDSTDERCKLCHCCSGCLPLAAKCMYNGASETRYVFVGVLHHRRYKLDRGYIAASADVSLVEDASFTSSEESWTARLYNPFQDLRSVEMTHNKEYPSGEQFMYTMDIRQAAVAHLQVRLFRDRMTLLHLRNIHQLRSMQLAFLSGPQISHGSAQITVKSDGEQEGTSAPSGDRPVADVVVEMFDLDVTGCGNVAGQSELHELSIQDAVGRLGHESRTVEDQYLHRGGASEVTGDGSATLRLFIPGPSSPSGRGRWLRASGDVLESQGMEEMVTHLSMKARRQREAERTWRKEGHNWSPEPFLSNGEIIPNLKHGTNILLNGATEFPPWKDIRPEHAHRGHEWMEKNAINDIWQHHCVVPYVSDDWRYVLDPLERVLDKVERAFATVTHIKNVLDPSVKFSKAYRYSAQARWTIERRLRRCDRFSRAFLRLLSHDDNATEAQRRAAAFLMISFEQDGVNLQHNGIYRDDPDAFLELHKARGAIFNISLIWDQNVERDMETRAYLIRDRRELEGVPEWVLQDATQAALQAGYPKATRERGPWLLSLHDAVAEPVLRTADSRELRELVHENRKRIAFLGGAGKGDNTPMLEHLLQFRRRLANVVGYRTHADVVFTRTMASPKQAYGLLAKLRKEALPVAQAELKELQALARSQGAEYELDHFDIDYWGSKLMEQRYGLRDEYVRQFFPLSSVLKVLFALVADLFNVKVTEEASDLTWAKHVRLFRITEADSGDLVASFFLDAHRRWGQKKRGFWVSPIQGYSEILGNRFGPRRPAVNIMCDLEPPEDDMPSLLTHGEVVKLFHVFGSSLRDLFCEQPEGLLSGSTGLEMDIIELPAYFLERWAYDRQVLSEMSCHYQNGDALPPAAVDALADSRNFLVGMRILRRAARAHIDLELHADYDPFGDLNVFDLAKLVEAEYSVLRPRVQDRELCSWPFNTDNAGALFGQLWAEALAADVFSIFEKAEQTREQRRFLGERFRRSILQPGGGRAPGKALQEFLGRPPAFTTFLEHAGLDNSTVSDEPMQIYEEYSEDAEFEDDDTYAEFEDMYSEPEQGGSAGESGEHACKAESIWPPERAWRYHFADEAVTNATLCIRHVGRIWQSSQRALANKFRIREMKVDGCGDRFLPTASLEQFKAEGPWGFEEVSELSVTQMLKVALDILGLITLGRQVVLIASAACSRTSRPSRSSRNVLPPSEVVHSECQTMKWEGLCSRCEKMSRDMEQVVADLRAEQKKCGDQQIEAQETRCQLVAARERLMELGHEARVHKAQNDVQVGQLERALKERNAIETDRRRAESKLKVLETQRDVDFQTLQELQNEITGLRLQLSAKVAAAEELQEQTQLLKQSMVSTPNDKDSGTSAVWQKARAFEERIREKQEAREVSSPKMTPQDCKEHAKDAKETEAGVPSVQARESRESREVGKPRSPNSQMREKLAKARSRIERLAEVKDVEPETEPKLGCEQPACESGFEVEGEERTPDPPSSASSASNSTASLSPRLSPDNNWRGSESGECAEACSKGAAPCLPELQLGVLHQDGT</sequence>
<keyword evidence="2 7" id="KW-0645">Protease</keyword>
<feature type="compositionally biased region" description="Basic and acidic residues" evidence="9">
    <location>
        <begin position="1619"/>
        <end position="1631"/>
    </location>
</feature>
<gene>
    <name evidence="11" type="primary">OOP</name>
    <name evidence="11" type="ORF">SPIL2461_LOCUS3584</name>
</gene>
<name>A0A812KXW9_SYMPI</name>
<evidence type="ECO:0000256" key="1">
    <source>
        <dbReference type="ARBA" id="ARBA00006040"/>
    </source>
</evidence>
<evidence type="ECO:0000256" key="5">
    <source>
        <dbReference type="ARBA" id="ARBA00022833"/>
    </source>
</evidence>
<accession>A0A812KXW9</accession>
<evidence type="ECO:0000256" key="2">
    <source>
        <dbReference type="ARBA" id="ARBA00022670"/>
    </source>
</evidence>
<proteinExistence type="inferred from homology"/>
<keyword evidence="8" id="KW-0175">Coiled coil</keyword>
<dbReference type="InterPro" id="IPR024079">
    <property type="entry name" value="MetalloPept_cat_dom_sf"/>
</dbReference>
<feature type="region of interest" description="Disordered" evidence="9">
    <location>
        <begin position="1601"/>
        <end position="1739"/>
    </location>
</feature>
<protein>
    <submittedName>
        <fullName evidence="11">OOP protein</fullName>
    </submittedName>
</protein>
<keyword evidence="12" id="KW-1185">Reference proteome</keyword>
<dbReference type="Pfam" id="PF01432">
    <property type="entry name" value="Peptidase_M3"/>
    <property type="match status" value="1"/>
</dbReference>
<feature type="compositionally biased region" description="Basic and acidic residues" evidence="9">
    <location>
        <begin position="1658"/>
        <end position="1686"/>
    </location>
</feature>
<dbReference type="GO" id="GO:0004222">
    <property type="term" value="F:metalloendopeptidase activity"/>
    <property type="evidence" value="ECO:0007669"/>
    <property type="project" value="InterPro"/>
</dbReference>
<keyword evidence="5 7" id="KW-0862">Zinc</keyword>
<comment type="similarity">
    <text evidence="1 7">Belongs to the peptidase M3 family.</text>
</comment>
<dbReference type="InterPro" id="IPR045090">
    <property type="entry name" value="Pept_M3A_M3B"/>
</dbReference>
<organism evidence="11 12">
    <name type="scientific">Symbiodinium pilosum</name>
    <name type="common">Dinoflagellate</name>
    <dbReference type="NCBI Taxonomy" id="2952"/>
    <lineage>
        <taxon>Eukaryota</taxon>
        <taxon>Sar</taxon>
        <taxon>Alveolata</taxon>
        <taxon>Dinophyceae</taxon>
        <taxon>Suessiales</taxon>
        <taxon>Symbiodiniaceae</taxon>
        <taxon>Symbiodinium</taxon>
    </lineage>
</organism>
<keyword evidence="3 7" id="KW-0479">Metal-binding</keyword>
<dbReference type="PANTHER" id="PTHR11804:SF84">
    <property type="entry name" value="SACCHAROLYSIN"/>
    <property type="match status" value="1"/>
</dbReference>
<dbReference type="InterPro" id="IPR024077">
    <property type="entry name" value="Neurolysin/TOP_dom2"/>
</dbReference>
<dbReference type="InterPro" id="IPR001567">
    <property type="entry name" value="Pept_M3A_M3B_dom"/>
</dbReference>
<feature type="compositionally biased region" description="Basic and acidic residues" evidence="9">
    <location>
        <begin position="1601"/>
        <end position="1611"/>
    </location>
</feature>
<comment type="caution">
    <text evidence="11">The sequence shown here is derived from an EMBL/GenBank/DDBJ whole genome shotgun (WGS) entry which is preliminary data.</text>
</comment>
<evidence type="ECO:0000259" key="10">
    <source>
        <dbReference type="Pfam" id="PF01432"/>
    </source>
</evidence>
<evidence type="ECO:0000313" key="12">
    <source>
        <dbReference type="Proteomes" id="UP000649617"/>
    </source>
</evidence>
<evidence type="ECO:0000256" key="9">
    <source>
        <dbReference type="SAM" id="MobiDB-lite"/>
    </source>
</evidence>
<evidence type="ECO:0000256" key="6">
    <source>
        <dbReference type="ARBA" id="ARBA00023049"/>
    </source>
</evidence>
<feature type="compositionally biased region" description="Low complexity" evidence="9">
    <location>
        <begin position="1710"/>
        <end position="1724"/>
    </location>
</feature>
<reference evidence="11" key="1">
    <citation type="submission" date="2021-02" db="EMBL/GenBank/DDBJ databases">
        <authorList>
            <person name="Dougan E. K."/>
            <person name="Rhodes N."/>
            <person name="Thang M."/>
            <person name="Chan C."/>
        </authorList>
    </citation>
    <scope>NUCLEOTIDE SEQUENCE</scope>
</reference>
<keyword evidence="6 7" id="KW-0482">Metalloprotease</keyword>
<dbReference type="Gene3D" id="1.10.1370.10">
    <property type="entry name" value="Neurolysin, domain 3"/>
    <property type="match status" value="1"/>
</dbReference>
<evidence type="ECO:0000256" key="4">
    <source>
        <dbReference type="ARBA" id="ARBA00022801"/>
    </source>
</evidence>
<feature type="domain" description="Peptidase M3A/M3B catalytic" evidence="10">
    <location>
        <begin position="786"/>
        <end position="1241"/>
    </location>
</feature>
<feature type="compositionally biased region" description="Basic and acidic residues" evidence="9">
    <location>
        <begin position="1640"/>
        <end position="1650"/>
    </location>
</feature>
<feature type="coiled-coil region" evidence="8">
    <location>
        <begin position="1506"/>
        <end position="1561"/>
    </location>
</feature>
<evidence type="ECO:0000313" key="11">
    <source>
        <dbReference type="EMBL" id="CAE7232004.1"/>
    </source>
</evidence>
<dbReference type="GO" id="GO:0006518">
    <property type="term" value="P:peptide metabolic process"/>
    <property type="evidence" value="ECO:0007669"/>
    <property type="project" value="TreeGrafter"/>
</dbReference>
<dbReference type="EMBL" id="CAJNIZ010004380">
    <property type="protein sequence ID" value="CAE7232004.1"/>
    <property type="molecule type" value="Genomic_DNA"/>
</dbReference>
<dbReference type="SUPFAM" id="SSF55486">
    <property type="entry name" value="Metalloproteases ('zincins'), catalytic domain"/>
    <property type="match status" value="1"/>
</dbReference>
<evidence type="ECO:0000256" key="8">
    <source>
        <dbReference type="SAM" id="Coils"/>
    </source>
</evidence>
<feature type="region of interest" description="Disordered" evidence="9">
    <location>
        <begin position="385"/>
        <end position="405"/>
    </location>
</feature>
<dbReference type="GO" id="GO:0046872">
    <property type="term" value="F:metal ion binding"/>
    <property type="evidence" value="ECO:0007669"/>
    <property type="project" value="UniProtKB-UniRule"/>
</dbReference>
<dbReference type="PANTHER" id="PTHR11804">
    <property type="entry name" value="PROTEASE M3 THIMET OLIGOPEPTIDASE-RELATED"/>
    <property type="match status" value="1"/>
</dbReference>
<evidence type="ECO:0000256" key="7">
    <source>
        <dbReference type="RuleBase" id="RU003435"/>
    </source>
</evidence>